<feature type="transmembrane region" description="Helical" evidence="6">
    <location>
        <begin position="522"/>
        <end position="545"/>
    </location>
</feature>
<dbReference type="InterPro" id="IPR036259">
    <property type="entry name" value="MFS_trans_sf"/>
</dbReference>
<organism evidence="8 9">
    <name type="scientific">Paraburkholderia dipogonis</name>
    <dbReference type="NCBI Taxonomy" id="1211383"/>
    <lineage>
        <taxon>Bacteria</taxon>
        <taxon>Pseudomonadati</taxon>
        <taxon>Pseudomonadota</taxon>
        <taxon>Betaproteobacteria</taxon>
        <taxon>Burkholderiales</taxon>
        <taxon>Burkholderiaceae</taxon>
        <taxon>Paraburkholderia</taxon>
    </lineage>
</organism>
<keyword evidence="3 6" id="KW-1133">Transmembrane helix</keyword>
<feature type="transmembrane region" description="Helical" evidence="6">
    <location>
        <begin position="447"/>
        <end position="467"/>
    </location>
</feature>
<dbReference type="PANTHER" id="PTHR42718">
    <property type="entry name" value="MAJOR FACILITATOR SUPERFAMILY MULTIDRUG TRANSPORTER MFSC"/>
    <property type="match status" value="1"/>
</dbReference>
<evidence type="ECO:0000256" key="6">
    <source>
        <dbReference type="SAM" id="Phobius"/>
    </source>
</evidence>
<name>A0ABW9ANP4_9BURK</name>
<dbReference type="Proteomes" id="UP001629230">
    <property type="component" value="Unassembled WGS sequence"/>
</dbReference>
<feature type="transmembrane region" description="Helical" evidence="6">
    <location>
        <begin position="180"/>
        <end position="204"/>
    </location>
</feature>
<accession>A0ABW9ANP4</accession>
<feature type="transmembrane region" description="Helical" evidence="6">
    <location>
        <begin position="370"/>
        <end position="389"/>
    </location>
</feature>
<dbReference type="InterPro" id="IPR020846">
    <property type="entry name" value="MFS_dom"/>
</dbReference>
<reference evidence="8 9" key="1">
    <citation type="journal article" date="2024" name="Chem. Sci.">
        <title>Discovery of megapolipeptins by genome mining of a Burkholderiales bacteria collection.</title>
        <authorList>
            <person name="Paulo B.S."/>
            <person name="Recchia M.J.J."/>
            <person name="Lee S."/>
            <person name="Fergusson C.H."/>
            <person name="Romanowski S.B."/>
            <person name="Hernandez A."/>
            <person name="Krull N."/>
            <person name="Liu D.Y."/>
            <person name="Cavanagh H."/>
            <person name="Bos A."/>
            <person name="Gray C.A."/>
            <person name="Murphy B.T."/>
            <person name="Linington R.G."/>
            <person name="Eustaquio A.S."/>
        </authorList>
    </citation>
    <scope>NUCLEOTIDE SEQUENCE [LARGE SCALE GENOMIC DNA]</scope>
    <source>
        <strain evidence="8 9">RL17-350-BIC-A</strain>
    </source>
</reference>
<evidence type="ECO:0000313" key="9">
    <source>
        <dbReference type="Proteomes" id="UP001629230"/>
    </source>
</evidence>
<dbReference type="EMBL" id="JAQQEZ010000007">
    <property type="protein sequence ID" value="MFM0001769.1"/>
    <property type="molecule type" value="Genomic_DNA"/>
</dbReference>
<feature type="transmembrane region" description="Helical" evidence="6">
    <location>
        <begin position="273"/>
        <end position="290"/>
    </location>
</feature>
<dbReference type="CDD" id="cd17321">
    <property type="entry name" value="MFS_MMR_MDR_like"/>
    <property type="match status" value="1"/>
</dbReference>
<feature type="domain" description="Major facilitator superfamily (MFS) profile" evidence="7">
    <location>
        <begin position="55"/>
        <end position="549"/>
    </location>
</feature>
<comment type="caution">
    <text evidence="8">The sequence shown here is derived from an EMBL/GenBank/DDBJ whole genome shotgun (WGS) entry which is preliminary data.</text>
</comment>
<feature type="region of interest" description="Disordered" evidence="5">
    <location>
        <begin position="1"/>
        <end position="28"/>
    </location>
</feature>
<sequence length="575" mass="60979">MSNDPIAPPRREERPRAAATAEHRAISREPRPARTIASETSQPATFLSLRKNTLALGAVCLASLMFGLEISGVPVILPTLERVLHGDFKGMQWIMNAYTLAVTTVLMATGTLADRFGRRRIFVIGIALFGITSLICGLAQSVPTLIVARLLQGASGGAMLICQVAVLSHQFNEGPERARAFSAWGIIFGIGLGFGPIIGGAIVALSSWQWVFWVHALLAVVTLTLVFSGVQESRDPHAHTLDIAGIVTLSLAVFGLVYFITQVPALGFGDPRALFIIAVTLVAFVAFLFAEKLSARPMFDFSVFRIPQFSGALMGSAGMNFSFWPFMIYLPIYFQIGLGYDSVSAGLALLAYTLPTLLFPPLGERLALRYGSGIAIPAGLFTIGLGFMLMRYGSSAAHADVWTMLPGCMVAGAGLGLTNTPVTNTTTAAVPAERAGMASGIDMSARMITLAINIALMGAILVGGILFNLKTRLPKSLDTAPLGKLAEKIAAGDVEAIRTGMPALTQIDPSGSVVHAALMQGFGWVMVYGGGGVWVLAVLSFVISGSASRRLGVKKHTPAQQQQQQQQQPARCDAC</sequence>
<evidence type="ECO:0000256" key="4">
    <source>
        <dbReference type="ARBA" id="ARBA00023136"/>
    </source>
</evidence>
<dbReference type="Pfam" id="PF07690">
    <property type="entry name" value="MFS_1"/>
    <property type="match status" value="1"/>
</dbReference>
<dbReference type="PROSITE" id="PS50850">
    <property type="entry name" value="MFS"/>
    <property type="match status" value="1"/>
</dbReference>
<feature type="transmembrane region" description="Helical" evidence="6">
    <location>
        <begin position="311"/>
        <end position="332"/>
    </location>
</feature>
<keyword evidence="2 6" id="KW-0812">Transmembrane</keyword>
<proteinExistence type="predicted"/>
<keyword evidence="9" id="KW-1185">Reference proteome</keyword>
<feature type="transmembrane region" description="Helical" evidence="6">
    <location>
        <begin position="121"/>
        <end position="140"/>
    </location>
</feature>
<evidence type="ECO:0000256" key="3">
    <source>
        <dbReference type="ARBA" id="ARBA00022989"/>
    </source>
</evidence>
<feature type="transmembrane region" description="Helical" evidence="6">
    <location>
        <begin position="54"/>
        <end position="77"/>
    </location>
</feature>
<feature type="compositionally biased region" description="Basic and acidic residues" evidence="5">
    <location>
        <begin position="9"/>
        <end position="28"/>
    </location>
</feature>
<dbReference type="SUPFAM" id="SSF103473">
    <property type="entry name" value="MFS general substrate transporter"/>
    <property type="match status" value="1"/>
</dbReference>
<feature type="transmembrane region" description="Helical" evidence="6">
    <location>
        <begin position="241"/>
        <end position="261"/>
    </location>
</feature>
<gene>
    <name evidence="8" type="ORF">PQR57_12130</name>
</gene>
<dbReference type="Gene3D" id="1.20.1720.10">
    <property type="entry name" value="Multidrug resistance protein D"/>
    <property type="match status" value="1"/>
</dbReference>
<dbReference type="PANTHER" id="PTHR42718:SF49">
    <property type="entry name" value="EXPORT PROTEIN"/>
    <property type="match status" value="1"/>
</dbReference>
<dbReference type="InterPro" id="IPR011701">
    <property type="entry name" value="MFS"/>
</dbReference>
<feature type="transmembrane region" description="Helical" evidence="6">
    <location>
        <begin position="146"/>
        <end position="168"/>
    </location>
</feature>
<dbReference type="RefSeq" id="WP_408177238.1">
    <property type="nucleotide sequence ID" value="NZ_JAQQEZ010000007.1"/>
</dbReference>
<feature type="transmembrane region" description="Helical" evidence="6">
    <location>
        <begin position="338"/>
        <end position="358"/>
    </location>
</feature>
<feature type="transmembrane region" description="Helical" evidence="6">
    <location>
        <begin position="97"/>
        <end position="114"/>
    </location>
</feature>
<evidence type="ECO:0000256" key="2">
    <source>
        <dbReference type="ARBA" id="ARBA00022692"/>
    </source>
</evidence>
<dbReference type="InterPro" id="IPR005829">
    <property type="entry name" value="Sugar_transporter_CS"/>
</dbReference>
<comment type="subcellular location">
    <subcellularLocation>
        <location evidence="1">Membrane</location>
        <topology evidence="1">Multi-pass membrane protein</topology>
    </subcellularLocation>
</comment>
<evidence type="ECO:0000256" key="1">
    <source>
        <dbReference type="ARBA" id="ARBA00004141"/>
    </source>
</evidence>
<keyword evidence="4 6" id="KW-0472">Membrane</keyword>
<protein>
    <submittedName>
        <fullName evidence="8">MFS transporter</fullName>
    </submittedName>
</protein>
<evidence type="ECO:0000256" key="5">
    <source>
        <dbReference type="SAM" id="MobiDB-lite"/>
    </source>
</evidence>
<evidence type="ECO:0000259" key="7">
    <source>
        <dbReference type="PROSITE" id="PS50850"/>
    </source>
</evidence>
<dbReference type="PROSITE" id="PS00216">
    <property type="entry name" value="SUGAR_TRANSPORT_1"/>
    <property type="match status" value="1"/>
</dbReference>
<evidence type="ECO:0000313" key="8">
    <source>
        <dbReference type="EMBL" id="MFM0001769.1"/>
    </source>
</evidence>
<dbReference type="Gene3D" id="1.20.1250.20">
    <property type="entry name" value="MFS general substrate transporter like domains"/>
    <property type="match status" value="1"/>
</dbReference>
<dbReference type="PRINTS" id="PR01036">
    <property type="entry name" value="TCRTETB"/>
</dbReference>
<feature type="transmembrane region" description="Helical" evidence="6">
    <location>
        <begin position="210"/>
        <end position="229"/>
    </location>
</feature>
<feature type="transmembrane region" description="Helical" evidence="6">
    <location>
        <begin position="401"/>
        <end position="418"/>
    </location>
</feature>